<name>A0A9N7N5A3_STRHE</name>
<gene>
    <name evidence="1" type="ORF">SHERM_20508</name>
</gene>
<keyword evidence="2" id="KW-1185">Reference proteome</keyword>
<comment type="caution">
    <text evidence="1">The sequence shown here is derived from an EMBL/GenBank/DDBJ whole genome shotgun (WGS) entry which is preliminary data.</text>
</comment>
<proteinExistence type="predicted"/>
<sequence length="179" mass="19136">MLEHITASEIAGYGVGALLLSATLSAPKIDSFISSSQRSSLGMCKRCGDLKLVACFKCKGSGLIKEGGPFNFVPIVSENRAFPQRLTDLRRWSTLSCAPLSPVDQGGVRRRGWEQLERLPVSSSGLVVGAEMLLLSLVLLRYLGVRSTRLPVRQTFPVVLADLVCGGVGGRVALSFGQS</sequence>
<evidence type="ECO:0000313" key="1">
    <source>
        <dbReference type="EMBL" id="CAA0823346.1"/>
    </source>
</evidence>
<organism evidence="1 2">
    <name type="scientific">Striga hermonthica</name>
    <name type="common">Purple witchweed</name>
    <name type="synonym">Buchnera hermonthica</name>
    <dbReference type="NCBI Taxonomy" id="68872"/>
    <lineage>
        <taxon>Eukaryota</taxon>
        <taxon>Viridiplantae</taxon>
        <taxon>Streptophyta</taxon>
        <taxon>Embryophyta</taxon>
        <taxon>Tracheophyta</taxon>
        <taxon>Spermatophyta</taxon>
        <taxon>Magnoliopsida</taxon>
        <taxon>eudicotyledons</taxon>
        <taxon>Gunneridae</taxon>
        <taxon>Pentapetalae</taxon>
        <taxon>asterids</taxon>
        <taxon>lamiids</taxon>
        <taxon>Lamiales</taxon>
        <taxon>Orobanchaceae</taxon>
        <taxon>Buchnereae</taxon>
        <taxon>Striga</taxon>
    </lineage>
</organism>
<dbReference type="AlphaFoldDB" id="A0A9N7N5A3"/>
<dbReference type="PANTHER" id="PTHR37760">
    <property type="entry name" value="CHAPERONE"/>
    <property type="match status" value="1"/>
</dbReference>
<evidence type="ECO:0000313" key="2">
    <source>
        <dbReference type="Proteomes" id="UP001153555"/>
    </source>
</evidence>
<dbReference type="EMBL" id="CACSLK010024540">
    <property type="protein sequence ID" value="CAA0823346.1"/>
    <property type="molecule type" value="Genomic_DNA"/>
</dbReference>
<dbReference type="PANTHER" id="PTHR37760:SF1">
    <property type="entry name" value="CHAPERONE"/>
    <property type="match status" value="1"/>
</dbReference>
<dbReference type="Proteomes" id="UP001153555">
    <property type="component" value="Unassembled WGS sequence"/>
</dbReference>
<protein>
    <submittedName>
        <fullName evidence="1">Uncharacterized protein</fullName>
    </submittedName>
</protein>
<dbReference type="OrthoDB" id="566409at2759"/>
<reference evidence="1" key="1">
    <citation type="submission" date="2019-12" db="EMBL/GenBank/DDBJ databases">
        <authorList>
            <person name="Scholes J."/>
        </authorList>
    </citation>
    <scope>NUCLEOTIDE SEQUENCE</scope>
</reference>
<accession>A0A9N7N5A3</accession>